<dbReference type="Gene3D" id="2.20.25.80">
    <property type="entry name" value="WRKY domain"/>
    <property type="match status" value="1"/>
</dbReference>
<keyword evidence="6" id="KW-0539">Nucleus</keyword>
<organism evidence="9">
    <name type="scientific">Cymbidium ensifolium</name>
    <name type="common">Orchid</name>
    <name type="synonym">Epidendrum ensifolium</name>
    <dbReference type="NCBI Taxonomy" id="78740"/>
    <lineage>
        <taxon>Eukaryota</taxon>
        <taxon>Viridiplantae</taxon>
        <taxon>Streptophyta</taxon>
        <taxon>Embryophyta</taxon>
        <taxon>Tracheophyta</taxon>
        <taxon>Spermatophyta</taxon>
        <taxon>Magnoliopsida</taxon>
        <taxon>Liliopsida</taxon>
        <taxon>Asparagales</taxon>
        <taxon>Orchidaceae</taxon>
        <taxon>Epidendroideae</taxon>
        <taxon>Cymbidieae</taxon>
        <taxon>Cymbidiinae</taxon>
        <taxon>Cymbidium</taxon>
    </lineage>
</organism>
<dbReference type="PANTHER" id="PTHR32096">
    <property type="entry name" value="WRKY TRANSCRIPTION FACTOR 30-RELATED-RELATED"/>
    <property type="match status" value="1"/>
</dbReference>
<dbReference type="AlphaFoldDB" id="A0A2R4LUZ5"/>
<proteinExistence type="evidence at transcript level"/>
<evidence type="ECO:0000256" key="7">
    <source>
        <dbReference type="SAM" id="MobiDB-lite"/>
    </source>
</evidence>
<keyword evidence="3" id="KW-0805">Transcription regulation</keyword>
<evidence type="ECO:0000256" key="5">
    <source>
        <dbReference type="ARBA" id="ARBA00023163"/>
    </source>
</evidence>
<feature type="domain" description="WRKY" evidence="8">
    <location>
        <begin position="171"/>
        <end position="235"/>
    </location>
</feature>
<dbReference type="PROSITE" id="PS50811">
    <property type="entry name" value="WRKY"/>
    <property type="match status" value="1"/>
</dbReference>
<dbReference type="InterPro" id="IPR044810">
    <property type="entry name" value="WRKY_plant"/>
</dbReference>
<evidence type="ECO:0000256" key="4">
    <source>
        <dbReference type="ARBA" id="ARBA00023125"/>
    </source>
</evidence>
<evidence type="ECO:0000313" key="9">
    <source>
        <dbReference type="EMBL" id="AVW85496.1"/>
    </source>
</evidence>
<reference evidence="9" key="2">
    <citation type="submission" date="2017-05" db="EMBL/GenBank/DDBJ databases">
        <authorList>
            <person name="Song R."/>
            <person name="Chenine A.L."/>
            <person name="Ruprecht R.M."/>
        </authorList>
    </citation>
    <scope>NUCLEOTIDE SEQUENCE</scope>
</reference>
<keyword evidence="4" id="KW-0238">DNA-binding</keyword>
<dbReference type="GO" id="GO:0000976">
    <property type="term" value="F:transcription cis-regulatory region binding"/>
    <property type="evidence" value="ECO:0007669"/>
    <property type="project" value="TreeGrafter"/>
</dbReference>
<sequence length="276" mass="31152">MQENSKNSRDSLRESAEQFAGSSNASPIIISGIEAAIKPKAVRLKPVANHSSEIAVKCDAAIQAASLKLYKESIEIGKEKSNSIILYRPIAQVVPSSTLLKKLEDHEEHNRNLIDVQFQTQQLNQVNCSQPTLNPHQSLTPWSNTNELQCSSNSVYESEKTKVKSQHATNNGDLYSSDGYKWRKYGQKQVKGSKYPRAYYRCTHPSCPVKKMVERSKDGEISEIVYRGDHNHSMSQQIKQTSSSRLREQESVFDGNGRKLMDDLLVNDSLLEENFF</sequence>
<evidence type="ECO:0000256" key="1">
    <source>
        <dbReference type="ARBA" id="ARBA00004123"/>
    </source>
</evidence>
<dbReference type="SMART" id="SM00774">
    <property type="entry name" value="WRKY"/>
    <property type="match status" value="1"/>
</dbReference>
<dbReference type="GO" id="GO:0003700">
    <property type="term" value="F:DNA-binding transcription factor activity"/>
    <property type="evidence" value="ECO:0007669"/>
    <property type="project" value="InterPro"/>
</dbReference>
<dbReference type="InterPro" id="IPR036576">
    <property type="entry name" value="WRKY_dom_sf"/>
</dbReference>
<dbReference type="PANTHER" id="PTHR32096:SF146">
    <property type="entry name" value="WRKY TRANSCRIPTION FACTOR 19-RELATED"/>
    <property type="match status" value="1"/>
</dbReference>
<evidence type="ECO:0000256" key="6">
    <source>
        <dbReference type="ARBA" id="ARBA00023242"/>
    </source>
</evidence>
<protein>
    <submittedName>
        <fullName evidence="9">Putative WRKY transcription factor 44</fullName>
    </submittedName>
</protein>
<feature type="region of interest" description="Disordered" evidence="7">
    <location>
        <begin position="231"/>
        <end position="251"/>
    </location>
</feature>
<keyword evidence="5" id="KW-0804">Transcription</keyword>
<name>A0A2R4LUZ5_CYMEN</name>
<dbReference type="SUPFAM" id="SSF118290">
    <property type="entry name" value="WRKY DNA-binding domain"/>
    <property type="match status" value="1"/>
</dbReference>
<reference evidence="9" key="1">
    <citation type="journal article" date="2015" name="PLoS ONE">
        <title>Digital Gene Expression Analysis Based on De Novo Transcriptome Assembly Reveals New Genes Associated with Floral Organ Differentiation of the Orchid Plant Cymbidium ensifolium.</title>
        <authorList>
            <person name="Yang F."/>
            <person name="Zhu G."/>
        </authorList>
    </citation>
    <scope>NUCLEOTIDE SEQUENCE</scope>
</reference>
<feature type="compositionally biased region" description="Polar residues" evidence="7">
    <location>
        <begin position="233"/>
        <end position="244"/>
    </location>
</feature>
<dbReference type="Pfam" id="PF03106">
    <property type="entry name" value="WRKY"/>
    <property type="match status" value="1"/>
</dbReference>
<accession>A0A2R4LUZ5</accession>
<dbReference type="GO" id="GO:0005634">
    <property type="term" value="C:nucleus"/>
    <property type="evidence" value="ECO:0007669"/>
    <property type="project" value="UniProtKB-SubCell"/>
</dbReference>
<comment type="subcellular location">
    <subcellularLocation>
        <location evidence="1">Nucleus</location>
    </subcellularLocation>
</comment>
<dbReference type="FunFam" id="2.20.25.80:FF:000006">
    <property type="entry name" value="WRKY transcription factor"/>
    <property type="match status" value="1"/>
</dbReference>
<keyword evidence="2" id="KW-0677">Repeat</keyword>
<dbReference type="InterPro" id="IPR003657">
    <property type="entry name" value="WRKY_dom"/>
</dbReference>
<evidence type="ECO:0000256" key="2">
    <source>
        <dbReference type="ARBA" id="ARBA00022737"/>
    </source>
</evidence>
<evidence type="ECO:0000259" key="8">
    <source>
        <dbReference type="PROSITE" id="PS50811"/>
    </source>
</evidence>
<evidence type="ECO:0000256" key="3">
    <source>
        <dbReference type="ARBA" id="ARBA00023015"/>
    </source>
</evidence>
<dbReference type="EMBL" id="MF067540">
    <property type="protein sequence ID" value="AVW85496.1"/>
    <property type="molecule type" value="mRNA"/>
</dbReference>